<dbReference type="InterPro" id="IPR003731">
    <property type="entry name" value="Di-Nase_FeMo-co_biosynth"/>
</dbReference>
<gene>
    <name evidence="2" type="ORF">H8718_02635</name>
</gene>
<accession>A0A926EF74</accession>
<protein>
    <submittedName>
        <fullName evidence="2">NifB/NifX family molybdenum-iron cluster-binding protein</fullName>
    </submittedName>
</protein>
<dbReference type="PANTHER" id="PTHR42983:SF1">
    <property type="entry name" value="IRON-MOLYBDENUM PROTEIN"/>
    <property type="match status" value="1"/>
</dbReference>
<dbReference type="Pfam" id="PF02579">
    <property type="entry name" value="Nitro_FeMo-Co"/>
    <property type="match status" value="1"/>
</dbReference>
<dbReference type="EMBL" id="JACRSY010000003">
    <property type="protein sequence ID" value="MBC8578429.1"/>
    <property type="molecule type" value="Genomic_DNA"/>
</dbReference>
<dbReference type="SUPFAM" id="SSF53146">
    <property type="entry name" value="Nitrogenase accessory factor-like"/>
    <property type="match status" value="1"/>
</dbReference>
<dbReference type="InterPro" id="IPR036105">
    <property type="entry name" value="DiNase_FeMo-co_biosyn_sf"/>
</dbReference>
<name>A0A926EF74_9FIRM</name>
<proteinExistence type="predicted"/>
<dbReference type="InterPro" id="IPR033913">
    <property type="entry name" value="MTH1175_dom"/>
</dbReference>
<dbReference type="Proteomes" id="UP000655830">
    <property type="component" value="Unassembled WGS sequence"/>
</dbReference>
<dbReference type="CDD" id="cd00851">
    <property type="entry name" value="MTH1175"/>
    <property type="match status" value="1"/>
</dbReference>
<dbReference type="Gene3D" id="3.30.420.130">
    <property type="entry name" value="Dinitrogenase iron-molybdenum cofactor biosynthesis domain"/>
    <property type="match status" value="1"/>
</dbReference>
<dbReference type="AlphaFoldDB" id="A0A926EF74"/>
<evidence type="ECO:0000313" key="2">
    <source>
        <dbReference type="EMBL" id="MBC8578429.1"/>
    </source>
</evidence>
<keyword evidence="3" id="KW-1185">Reference proteome</keyword>
<organism evidence="2 3">
    <name type="scientific">Zhenhengia yiwuensis</name>
    <dbReference type="NCBI Taxonomy" id="2763666"/>
    <lineage>
        <taxon>Bacteria</taxon>
        <taxon>Bacillati</taxon>
        <taxon>Bacillota</taxon>
        <taxon>Clostridia</taxon>
        <taxon>Lachnospirales</taxon>
        <taxon>Lachnospiraceae</taxon>
        <taxon>Zhenhengia</taxon>
    </lineage>
</organism>
<reference evidence="2" key="1">
    <citation type="submission" date="2020-08" db="EMBL/GenBank/DDBJ databases">
        <title>Genome public.</title>
        <authorList>
            <person name="Liu C."/>
            <person name="Sun Q."/>
        </authorList>
    </citation>
    <scope>NUCLEOTIDE SEQUENCE</scope>
    <source>
        <strain evidence="2">NSJ-12</strain>
    </source>
</reference>
<evidence type="ECO:0000259" key="1">
    <source>
        <dbReference type="Pfam" id="PF02579"/>
    </source>
</evidence>
<dbReference type="PANTHER" id="PTHR42983">
    <property type="entry name" value="DINITROGENASE IRON-MOLYBDENUM COFACTOR PROTEIN-RELATED"/>
    <property type="match status" value="1"/>
</dbReference>
<sequence>MKICIPVSKNEGLLSIPYGHFGSAPLFIVVDSDTKEVTPIKNGDLHHEHGKCHPLQALQNTPVDVVLVGGIGQGAIRKLNAMGIKVYQTTTGNVGDNMTLFLSGQLNELDSTHTCSHDGCGHH</sequence>
<feature type="domain" description="Dinitrogenase iron-molybdenum cofactor biosynthesis" evidence="1">
    <location>
        <begin position="19"/>
        <end position="102"/>
    </location>
</feature>
<evidence type="ECO:0000313" key="3">
    <source>
        <dbReference type="Proteomes" id="UP000655830"/>
    </source>
</evidence>
<comment type="caution">
    <text evidence="2">The sequence shown here is derived from an EMBL/GenBank/DDBJ whole genome shotgun (WGS) entry which is preliminary data.</text>
</comment>
<dbReference type="RefSeq" id="WP_249331402.1">
    <property type="nucleotide sequence ID" value="NZ_JACRSY010000003.1"/>
</dbReference>